<comment type="similarity">
    <text evidence="1">Belongs to the glycosyltransferase 2 family.</text>
</comment>
<dbReference type="Gene3D" id="3.90.550.10">
    <property type="entry name" value="Spore Coat Polysaccharide Biosynthesis Protein SpsA, Chain A"/>
    <property type="match status" value="1"/>
</dbReference>
<organism evidence="5 6">
    <name type="scientific">Halosaccharopolyspora lacisalsi</name>
    <dbReference type="NCBI Taxonomy" id="1000566"/>
    <lineage>
        <taxon>Bacteria</taxon>
        <taxon>Bacillati</taxon>
        <taxon>Actinomycetota</taxon>
        <taxon>Actinomycetes</taxon>
        <taxon>Pseudonocardiales</taxon>
        <taxon>Pseudonocardiaceae</taxon>
        <taxon>Halosaccharopolyspora</taxon>
    </lineage>
</organism>
<dbReference type="InterPro" id="IPR001173">
    <property type="entry name" value="Glyco_trans_2-like"/>
</dbReference>
<evidence type="ECO:0000256" key="2">
    <source>
        <dbReference type="ARBA" id="ARBA00022676"/>
    </source>
</evidence>
<dbReference type="PANTHER" id="PTHR43685">
    <property type="entry name" value="GLYCOSYLTRANSFERASE"/>
    <property type="match status" value="1"/>
</dbReference>
<evidence type="ECO:0000256" key="3">
    <source>
        <dbReference type="ARBA" id="ARBA00022679"/>
    </source>
</evidence>
<dbReference type="InterPro" id="IPR029044">
    <property type="entry name" value="Nucleotide-diphossugar_trans"/>
</dbReference>
<name>A0A839DTL9_9PSEU</name>
<evidence type="ECO:0000259" key="4">
    <source>
        <dbReference type="Pfam" id="PF00535"/>
    </source>
</evidence>
<dbReference type="PANTHER" id="PTHR43685:SF5">
    <property type="entry name" value="GLYCOSYLTRANSFERASE EPSE-RELATED"/>
    <property type="match status" value="1"/>
</dbReference>
<evidence type="ECO:0000313" key="5">
    <source>
        <dbReference type="EMBL" id="MBA8824844.1"/>
    </source>
</evidence>
<dbReference type="Proteomes" id="UP000569329">
    <property type="component" value="Unassembled WGS sequence"/>
</dbReference>
<keyword evidence="2" id="KW-0328">Glycosyltransferase</keyword>
<gene>
    <name evidence="5" type="ORF">FHX42_002191</name>
</gene>
<dbReference type="EMBL" id="JACGWZ010000002">
    <property type="protein sequence ID" value="MBA8824844.1"/>
    <property type="molecule type" value="Genomic_DNA"/>
</dbReference>
<feature type="domain" description="Glycosyltransferase 2-like" evidence="4">
    <location>
        <begin position="15"/>
        <end position="171"/>
    </location>
</feature>
<sequence>MTTQRPTHPDGPRTTVVIATRNRREYLMRTLRALDRLDPPAPIVVVDNASQDDTAETVMRHRPDVRLLRLPRNRGAVGRNLGVLCARTPYVAFSDDDSWWHPTALSRAEELLDEHPGVGLLAARTLVGEQGRPDPVGDLMRRSPLGTAPGLPGPSVLGFMACSAVVRRRAFFEAGGFGPTLFFVAEEKLLAYDLAAAGWELVYVDTVRAHHHPAEHRRDGSRRGDVEWRNNLLIDWMRRPLSTAAKRTAGLLGNARRDPQARRVAVATLGKLPTALRRRAVLPADVERRVGLVEQGHGH</sequence>
<protein>
    <submittedName>
        <fullName evidence="5">GT2 family glycosyltransferase</fullName>
    </submittedName>
</protein>
<dbReference type="InterPro" id="IPR050834">
    <property type="entry name" value="Glycosyltransf_2"/>
</dbReference>
<accession>A0A839DTL9</accession>
<reference evidence="5 6" key="1">
    <citation type="submission" date="2020-07" db="EMBL/GenBank/DDBJ databases">
        <title>Sequencing the genomes of 1000 actinobacteria strains.</title>
        <authorList>
            <person name="Klenk H.-P."/>
        </authorList>
    </citation>
    <scope>NUCLEOTIDE SEQUENCE [LARGE SCALE GENOMIC DNA]</scope>
    <source>
        <strain evidence="5 6">DSM 45975</strain>
    </source>
</reference>
<dbReference type="RefSeq" id="WP_182544037.1">
    <property type="nucleotide sequence ID" value="NZ_JACGWZ010000002.1"/>
</dbReference>
<keyword evidence="6" id="KW-1185">Reference proteome</keyword>
<evidence type="ECO:0000256" key="1">
    <source>
        <dbReference type="ARBA" id="ARBA00006739"/>
    </source>
</evidence>
<dbReference type="AlphaFoldDB" id="A0A839DTL9"/>
<keyword evidence="3 5" id="KW-0808">Transferase</keyword>
<dbReference type="GO" id="GO:0016757">
    <property type="term" value="F:glycosyltransferase activity"/>
    <property type="evidence" value="ECO:0007669"/>
    <property type="project" value="UniProtKB-KW"/>
</dbReference>
<comment type="caution">
    <text evidence="5">The sequence shown here is derived from an EMBL/GenBank/DDBJ whole genome shotgun (WGS) entry which is preliminary data.</text>
</comment>
<proteinExistence type="inferred from homology"/>
<dbReference type="Pfam" id="PF00535">
    <property type="entry name" value="Glycos_transf_2"/>
    <property type="match status" value="1"/>
</dbReference>
<evidence type="ECO:0000313" key="6">
    <source>
        <dbReference type="Proteomes" id="UP000569329"/>
    </source>
</evidence>
<dbReference type="SUPFAM" id="SSF53448">
    <property type="entry name" value="Nucleotide-diphospho-sugar transferases"/>
    <property type="match status" value="1"/>
</dbReference>